<protein>
    <submittedName>
        <fullName evidence="1">Uncharacterized protein</fullName>
    </submittedName>
</protein>
<feature type="non-terminal residue" evidence="1">
    <location>
        <position position="1"/>
    </location>
</feature>
<organism evidence="1">
    <name type="scientific">Arion vulgaris</name>
    <dbReference type="NCBI Taxonomy" id="1028688"/>
    <lineage>
        <taxon>Eukaryota</taxon>
        <taxon>Metazoa</taxon>
        <taxon>Spiralia</taxon>
        <taxon>Lophotrochozoa</taxon>
        <taxon>Mollusca</taxon>
        <taxon>Gastropoda</taxon>
        <taxon>Heterobranchia</taxon>
        <taxon>Euthyneura</taxon>
        <taxon>Panpulmonata</taxon>
        <taxon>Eupulmonata</taxon>
        <taxon>Stylommatophora</taxon>
        <taxon>Helicina</taxon>
        <taxon>Arionoidea</taxon>
        <taxon>Arionidae</taxon>
        <taxon>Arion</taxon>
    </lineage>
</organism>
<reference evidence="1" key="1">
    <citation type="submission" date="2014-12" db="EMBL/GenBank/DDBJ databases">
        <title>Insight into the proteome of Arion vulgaris.</title>
        <authorList>
            <person name="Aradska J."/>
            <person name="Bulat T."/>
            <person name="Smidak R."/>
            <person name="Sarate P."/>
            <person name="Gangsoo J."/>
            <person name="Sialana F."/>
            <person name="Bilban M."/>
            <person name="Lubec G."/>
        </authorList>
    </citation>
    <scope>NUCLEOTIDE SEQUENCE</scope>
    <source>
        <tissue evidence="1">Skin</tissue>
    </source>
</reference>
<accession>A0A0B6Z7V0</accession>
<gene>
    <name evidence="1" type="primary">ORF49583</name>
</gene>
<name>A0A0B6Z7V0_9EUPU</name>
<dbReference type="AlphaFoldDB" id="A0A0B6Z7V0"/>
<evidence type="ECO:0000313" key="1">
    <source>
        <dbReference type="EMBL" id="CEK63805.1"/>
    </source>
</evidence>
<proteinExistence type="predicted"/>
<dbReference type="EMBL" id="HACG01016940">
    <property type="protein sequence ID" value="CEK63805.1"/>
    <property type="molecule type" value="Transcribed_RNA"/>
</dbReference>
<sequence length="53" mass="6157">PSSGSDNQLDDDDDSVNINTMEDYRKIMYQSHNKFLVYRNHYLYSYVSFAAAG</sequence>